<gene>
    <name evidence="1" type="ORF">PAPOLLO_LOCUS16141</name>
</gene>
<dbReference type="OrthoDB" id="9975416at2759"/>
<keyword evidence="2" id="KW-1185">Reference proteome</keyword>
<dbReference type="PANTHER" id="PTHR13170">
    <property type="entry name" value="O-GLCNACASE"/>
    <property type="match status" value="1"/>
</dbReference>
<organism evidence="1 2">
    <name type="scientific">Parnassius apollo</name>
    <name type="common">Apollo butterfly</name>
    <name type="synonym">Papilio apollo</name>
    <dbReference type="NCBI Taxonomy" id="110799"/>
    <lineage>
        <taxon>Eukaryota</taxon>
        <taxon>Metazoa</taxon>
        <taxon>Ecdysozoa</taxon>
        <taxon>Arthropoda</taxon>
        <taxon>Hexapoda</taxon>
        <taxon>Insecta</taxon>
        <taxon>Pterygota</taxon>
        <taxon>Neoptera</taxon>
        <taxon>Endopterygota</taxon>
        <taxon>Lepidoptera</taxon>
        <taxon>Glossata</taxon>
        <taxon>Ditrysia</taxon>
        <taxon>Papilionoidea</taxon>
        <taxon>Papilionidae</taxon>
        <taxon>Parnassiinae</taxon>
        <taxon>Parnassini</taxon>
        <taxon>Parnassius</taxon>
        <taxon>Parnassius</taxon>
    </lineage>
</organism>
<protein>
    <submittedName>
        <fullName evidence="1">(apollo) hypothetical protein</fullName>
    </submittedName>
</protein>
<dbReference type="GO" id="GO:0009100">
    <property type="term" value="P:glycoprotein metabolic process"/>
    <property type="evidence" value="ECO:0007669"/>
    <property type="project" value="TreeGrafter"/>
</dbReference>
<reference evidence="1" key="1">
    <citation type="submission" date="2021-04" db="EMBL/GenBank/DDBJ databases">
        <authorList>
            <person name="Tunstrom K."/>
        </authorList>
    </citation>
    <scope>NUCLEOTIDE SEQUENCE</scope>
</reference>
<dbReference type="InterPro" id="IPR051822">
    <property type="entry name" value="Glycosyl_Hydrolase_84"/>
</dbReference>
<sequence length="1409" mass="154143">MVSPALFPVAYCRLDYNRELHAELQPYVWELCAVLALLTAFLRWLGQSRTVSCRLLSPGLQPRASRRAAALRVGAVRRAGAAHRLPALARSVPHCFLSLIVAWTTTASFTPSCSPTCGSCAPCWRCSPPSCAGSVSPELFWLSPGIQPRAVRRAATLRVGAVRRAGAAHRLPALARSVPHCFLTLFVAWTTTASCTPSCSPTCGSCAPCWRCSPPSCAGSVSPALFPDAYCRLDYNRELHAELQPYVWELCAVLALLTAFLRWLCQSRTVSCRLLSPGLQPRAARRAAALRVGAVRRAGAAHRLPALARSVPHCFLSLIVAWTTTASFTPSCSPTCGSCAPCWRCSPPSCTGSISPELFPVAYCRLDYNRELHAELQPYVWELCTVLALLTAFLRWLGQSRTVSCRLLSPGIQPRAAHRAAALRVGAVRRAGAAHRLPALARSVPNCFLSLIVAWTTTASFTPSCSPTCGSCAPCWRCSPPSCAGSVSPALFPVAYCRLDYNRELHAELQPYVWELCAVLALLTAFLHWLGQSRTVSCRLLSPGLQPRASRRAAALRVGAVHRAGAAHLAFLRWFGQSRTVLLCRLEYNRELYTELQPYVWELCAVLALRTAFLRWLGQSRTVSCLFLSPGLQPRAARRAAALRVGAVRRAGAAHRLPALALSVPHCFLTLIVAWTTTASCTPSCSPTCGSCAPCWRCSPPSCAGSVSPALFPVAYCRLDYNRELHAELQPYVWELCAVLALLTAFLRWLGQSRTVSCRLLSPGLQPRASRRAAALRVGAVRRAGAAHRLPALARSVPHCFLSLIVAWTTTASCTPSCSPACGSCAPCWRCSPRSCAGSVSPALFPVAYCRLDYDRELHAELQPYVWALCAVLAPLTAFLRWLGQSRTVSCRLLSPGLQPRAARRAAALRVGAVRRAGAAHRLPALARPALFPDAYYRLDYNRELHAELRPYVWELCAVLTLLTAFLRRLSQSRTVSCRLLSPGLQPRPPALRVGAVRRAGAAHRVPSLDRKQSRTVSCRLLSPGLQPRAARRAAALRVGAVHRAGAVSSPRSCAGSDSPVLFPVAYCRLDYNRELHAELHPYVWELCSVLALRTAFLRWLELGKFPSNITANTQGSYTWFSKGWREAFESGAQEPWVFRGGLTADLRRLLPIECTGDVLRPQTILNGLPLTIRPYTPADEEAVSTICHKTCRDGSDCSDLFPSDLQTLPADRLVAPFLTLAPELCMVIEDDEGCLPQDTDGAEVDIDYTEDKSDAVLDTKINGVKPEIVGYACAALNAKEFYKKQEIAWIPEMCKKYPEELTEREDLSPAAKECIRHFHKFSSSPRAPDSVVRSHPALLACCVLPAMRDPLAPARLVTCLLAALRANGVNGVHACINTTDQYLHQFYSKLGFVEIVREEGRVFLARSF</sequence>
<accession>A0A8S3XDJ7</accession>
<dbReference type="GO" id="GO:0016231">
    <property type="term" value="F:beta-N-acetylglucosaminidase activity"/>
    <property type="evidence" value="ECO:0007669"/>
    <property type="project" value="TreeGrafter"/>
</dbReference>
<proteinExistence type="predicted"/>
<name>A0A8S3XDJ7_PARAO</name>
<evidence type="ECO:0000313" key="2">
    <source>
        <dbReference type="Proteomes" id="UP000691718"/>
    </source>
</evidence>
<evidence type="ECO:0000313" key="1">
    <source>
        <dbReference type="EMBL" id="CAG5014358.1"/>
    </source>
</evidence>
<comment type="caution">
    <text evidence="1">The sequence shown here is derived from an EMBL/GenBank/DDBJ whole genome shotgun (WGS) entry which is preliminary data.</text>
</comment>
<dbReference type="EMBL" id="CAJQZP010001060">
    <property type="protein sequence ID" value="CAG5014358.1"/>
    <property type="molecule type" value="Genomic_DNA"/>
</dbReference>
<dbReference type="PANTHER" id="PTHR13170:SF16">
    <property type="entry name" value="PROTEIN O-GLCNACASE"/>
    <property type="match status" value="1"/>
</dbReference>
<dbReference type="Proteomes" id="UP000691718">
    <property type="component" value="Unassembled WGS sequence"/>
</dbReference>